<keyword evidence="1" id="KW-0472">Membrane</keyword>
<keyword evidence="1" id="KW-0812">Transmembrane</keyword>
<feature type="transmembrane region" description="Helical" evidence="1">
    <location>
        <begin position="24"/>
        <end position="45"/>
    </location>
</feature>
<keyword evidence="3" id="KW-1185">Reference proteome</keyword>
<reference evidence="2" key="1">
    <citation type="submission" date="2021-03" db="EMBL/GenBank/DDBJ databases">
        <title>Pengzhenrongella sicca gen. nov., sp. nov., a new member of suborder Micrococcineae isolated from High-Arctic tundra soil.</title>
        <authorList>
            <person name="Peng F."/>
        </authorList>
    </citation>
    <scope>NUCLEOTIDE SEQUENCE</scope>
    <source>
        <strain evidence="2">LRZ-2</strain>
    </source>
</reference>
<dbReference type="RefSeq" id="WP_227423222.1">
    <property type="nucleotide sequence ID" value="NZ_CP071868.1"/>
</dbReference>
<organism evidence="2 3">
    <name type="scientific">Pengzhenrongella sicca</name>
    <dbReference type="NCBI Taxonomy" id="2819238"/>
    <lineage>
        <taxon>Bacteria</taxon>
        <taxon>Bacillati</taxon>
        <taxon>Actinomycetota</taxon>
        <taxon>Actinomycetes</taxon>
        <taxon>Micrococcales</taxon>
        <taxon>Pengzhenrongella</taxon>
    </lineage>
</organism>
<dbReference type="KEGG" id="psic:J4E96_16855"/>
<dbReference type="PROSITE" id="PS51257">
    <property type="entry name" value="PROKAR_LIPOPROTEIN"/>
    <property type="match status" value="1"/>
</dbReference>
<sequence>MAPKVDSATLVGEWHRSRRIRAGWLIAIVIGCLASSGLVALWSFANHDHFDLLDDPVVANAADRACAVASTALSTTQGLGRAERIVVGNAAIDDLVGAMGALGPDVLAGDEPGASWIADWRSLQGARDDVALAIAATPQAQLVVPLTADGYPITGRMIAASGASCEEAVTLAAAP</sequence>
<gene>
    <name evidence="2" type="ORF">J4E96_16855</name>
</gene>
<dbReference type="Proteomes" id="UP000663937">
    <property type="component" value="Chromosome"/>
</dbReference>
<dbReference type="EMBL" id="CP071868">
    <property type="protein sequence ID" value="QTE28967.1"/>
    <property type="molecule type" value="Genomic_DNA"/>
</dbReference>
<dbReference type="AlphaFoldDB" id="A0A8A4ZEP6"/>
<keyword evidence="1" id="KW-1133">Transmembrane helix</keyword>
<proteinExistence type="predicted"/>
<evidence type="ECO:0000313" key="2">
    <source>
        <dbReference type="EMBL" id="QTE28967.1"/>
    </source>
</evidence>
<evidence type="ECO:0000313" key="3">
    <source>
        <dbReference type="Proteomes" id="UP000663937"/>
    </source>
</evidence>
<evidence type="ECO:0000256" key="1">
    <source>
        <dbReference type="SAM" id="Phobius"/>
    </source>
</evidence>
<protein>
    <submittedName>
        <fullName evidence="2">Uncharacterized protein</fullName>
    </submittedName>
</protein>
<accession>A0A8A4ZEP6</accession>
<name>A0A8A4ZEP6_9MICO</name>